<feature type="compositionally biased region" description="Basic and acidic residues" evidence="1">
    <location>
        <begin position="603"/>
        <end position="614"/>
    </location>
</feature>
<feature type="compositionally biased region" description="Polar residues" evidence="1">
    <location>
        <begin position="294"/>
        <end position="318"/>
    </location>
</feature>
<feature type="compositionally biased region" description="Low complexity" evidence="1">
    <location>
        <begin position="1207"/>
        <end position="1219"/>
    </location>
</feature>
<organism evidence="2 3">
    <name type="scientific">Hypsizygus marmoreus</name>
    <name type="common">White beech mushroom</name>
    <name type="synonym">Agaricus marmoreus</name>
    <dbReference type="NCBI Taxonomy" id="39966"/>
    <lineage>
        <taxon>Eukaryota</taxon>
        <taxon>Fungi</taxon>
        <taxon>Dikarya</taxon>
        <taxon>Basidiomycota</taxon>
        <taxon>Agaricomycotina</taxon>
        <taxon>Agaricomycetes</taxon>
        <taxon>Agaricomycetidae</taxon>
        <taxon>Agaricales</taxon>
        <taxon>Tricholomatineae</taxon>
        <taxon>Lyophyllaceae</taxon>
        <taxon>Hypsizygus</taxon>
    </lineage>
</organism>
<feature type="compositionally biased region" description="Polar residues" evidence="1">
    <location>
        <begin position="658"/>
        <end position="668"/>
    </location>
</feature>
<dbReference type="EMBL" id="LUEZ02000137">
    <property type="protein sequence ID" value="RDB15929.1"/>
    <property type="molecule type" value="Genomic_DNA"/>
</dbReference>
<gene>
    <name evidence="2" type="ORF">Hypma_003526</name>
</gene>
<sequence>MSFGHSPQRPMQPSNTNINANPSAHHPITTPIYTRTRLPSSQSRSSISAPPSPSIRTRAQSSNPHPQRDISSINSTPSSSSASPVSYPYQTTSTTFQHSQPHSASPSSPSPLVFDMKRLLAKPAPPYARSHYGYGSGSESEGGYSFSDSGAPSAKSAQARRDPEREHEKEKILREISFDKGSPLDLSFEVAAGPPHDTMTAFRTRSESEHGHTAEPTKNKRVRNVLKRRPSTNAVASLISMPKLNPTTPLLSPLPPLAPRSPLTPSIMMGVPPGRPATAPTPGTPTSHMLSVPSKMTTSNPRSPTTPMSRTASSMTMKNNDRRDDSKTSNIPSSPNIPSAMNDPRGTTTTNYATEPSNSMHPNLSPHPPSHRSRSSSRHSPDPRLSTPHLTPAGAVVEAYKRQEEARRTAAAATDNSNHHKPSGHNADDDQHAYTGSRLMPSRPAYHSHSPYGSMAASASASESGVSLGLLSMTTSTDAEDAYGGMETGFDIIERVVGAQHQHHYQHRSDPTPAAEEEEAKAPYYTIFGSSSERVVAVGSAEDRYHSMYVDASGLGRHASASATAAGKAGTGGSKAGGGGLAKTLSRKVSGRWRRGAGGVEMGAREREDADRMRRGVSMSVERGGERELEKEKDRGRPSLQERRTGRLAVAERDRSAQRSQKQTTSVGHSDRGSLRLSINKFMEETVPPSPIKSTESEPAVGGGRQPPRLKAKKSDPGSSASPASGSSPGANGSGSGGGSKIWKLVKRISTGGLREKYTSFDAPPVPALPKEYSASSTGPLMGNGGPRLAEHHQHHKEASVALATPSPPMSRFMPSRSSSTGAPRVAGIVRRKSSQVLAGASPPTKTPPHSRPHASSSSSSLPQPPQSPVQATSAAARAAPSRPSPSNSNTRPSATTRSSSPNSSDVASSRFFSGYSHRQSSARSSASSLFGDDDPPPMPKLNVGQHIIPPSELGKMHSEDGHSGVAEANTSLVNAKPVHQKLKLVLPGTSFPTRTGALRPSDDWMIVHTPSVELASLPFPPRRPRPQQDARIPTPGSSNSSTSDLSMSIRSVNDERDHEVDRAGSPIIPSFSAASPINSFTPSKRMSSDTRRSRPSPPVSAGAGTSPSYQPSQSSPLSAPPPRPSRSSQRPPPAPMSVNSESKSMPTSPANTFSSYGSRRVPVPPYDPALIPRTPTSPNANRHSTSAQSTTSTATARPALLRRRSSSATSLSSPPRRTMMFRELGKAEALTEQEKAKRWEDLLERSAQAGGTLHLGGGGGEDGLRSDRLRFSEISEVL</sequence>
<feature type="compositionally biased region" description="Low complexity" evidence="1">
    <location>
        <begin position="97"/>
        <end position="111"/>
    </location>
</feature>
<feature type="compositionally biased region" description="Basic and acidic residues" evidence="1">
    <location>
        <begin position="159"/>
        <end position="178"/>
    </location>
</feature>
<feature type="region of interest" description="Disordered" evidence="1">
    <location>
        <begin position="271"/>
        <end position="456"/>
    </location>
</feature>
<feature type="compositionally biased region" description="Polar residues" evidence="1">
    <location>
        <begin position="345"/>
        <end position="355"/>
    </location>
</feature>
<comment type="caution">
    <text evidence="2">The sequence shown here is derived from an EMBL/GenBank/DDBJ whole genome shotgun (WGS) entry which is preliminary data.</text>
</comment>
<name>A0A369J1R0_HYPMA</name>
<evidence type="ECO:0000313" key="2">
    <source>
        <dbReference type="EMBL" id="RDB15929.1"/>
    </source>
</evidence>
<feature type="region of interest" description="Disordered" evidence="1">
    <location>
        <begin position="565"/>
        <end position="741"/>
    </location>
</feature>
<feature type="compositionally biased region" description="Low complexity" evidence="1">
    <location>
        <begin position="35"/>
        <end position="59"/>
    </location>
</feature>
<feature type="compositionally biased region" description="Low complexity" evidence="1">
    <location>
        <begin position="1107"/>
        <end position="1118"/>
    </location>
</feature>
<feature type="compositionally biased region" description="Low complexity" evidence="1">
    <location>
        <begin position="276"/>
        <end position="286"/>
    </location>
</feature>
<feature type="compositionally biased region" description="Polar residues" evidence="1">
    <location>
        <begin position="1175"/>
        <end position="1184"/>
    </location>
</feature>
<proteinExistence type="predicted"/>
<feature type="compositionally biased region" description="Low complexity" evidence="1">
    <location>
        <begin position="1064"/>
        <end position="1080"/>
    </location>
</feature>
<feature type="region of interest" description="Disordered" evidence="1">
    <location>
        <begin position="1"/>
        <end position="112"/>
    </location>
</feature>
<feature type="region of interest" description="Disordered" evidence="1">
    <location>
        <begin position="125"/>
        <end position="224"/>
    </location>
</feature>
<dbReference type="InParanoid" id="A0A369J1R0"/>
<feature type="compositionally biased region" description="Low complexity" evidence="1">
    <location>
        <begin position="810"/>
        <end position="820"/>
    </location>
</feature>
<feature type="compositionally biased region" description="Basic and acidic residues" evidence="1">
    <location>
        <begin position="1053"/>
        <end position="1063"/>
    </location>
</feature>
<feature type="compositionally biased region" description="Basic and acidic residues" evidence="1">
    <location>
        <begin position="1263"/>
        <end position="1279"/>
    </location>
</feature>
<keyword evidence="3" id="KW-1185">Reference proteome</keyword>
<protein>
    <submittedName>
        <fullName evidence="2">Uncharacterized protein</fullName>
    </submittedName>
</protein>
<feature type="region of interest" description="Disordered" evidence="1">
    <location>
        <begin position="1250"/>
        <end position="1279"/>
    </location>
</feature>
<feature type="compositionally biased region" description="Basic and acidic residues" evidence="1">
    <location>
        <begin position="623"/>
        <end position="657"/>
    </location>
</feature>
<feature type="compositionally biased region" description="Low complexity" evidence="1">
    <location>
        <begin position="717"/>
        <end position="731"/>
    </location>
</feature>
<feature type="region of interest" description="Disordered" evidence="1">
    <location>
        <begin position="1014"/>
        <end position="1219"/>
    </location>
</feature>
<feature type="compositionally biased region" description="Low complexity" evidence="1">
    <location>
        <begin position="1038"/>
        <end position="1049"/>
    </location>
</feature>
<accession>A0A369J1R0</accession>
<feature type="compositionally biased region" description="Low complexity" evidence="1">
    <location>
        <begin position="329"/>
        <end position="339"/>
    </location>
</feature>
<feature type="compositionally biased region" description="Basic residues" evidence="1">
    <location>
        <begin position="585"/>
        <end position="595"/>
    </location>
</feature>
<feature type="compositionally biased region" description="Low complexity" evidence="1">
    <location>
        <begin position="71"/>
        <end position="88"/>
    </location>
</feature>
<feature type="compositionally biased region" description="Polar residues" evidence="1">
    <location>
        <begin position="9"/>
        <end position="22"/>
    </location>
</feature>
<dbReference type="AlphaFoldDB" id="A0A369J1R0"/>
<dbReference type="Proteomes" id="UP000076154">
    <property type="component" value="Unassembled WGS sequence"/>
</dbReference>
<feature type="region of interest" description="Disordered" evidence="1">
    <location>
        <begin position="754"/>
        <end position="973"/>
    </location>
</feature>
<reference evidence="2" key="1">
    <citation type="submission" date="2018-04" db="EMBL/GenBank/DDBJ databases">
        <title>Whole genome sequencing of Hypsizygus marmoreus.</title>
        <authorList>
            <person name="Choi I.-G."/>
            <person name="Min B."/>
            <person name="Kim J.-G."/>
            <person name="Kim S."/>
            <person name="Oh Y.-L."/>
            <person name="Kong W.-S."/>
            <person name="Park H."/>
            <person name="Jeong J."/>
            <person name="Song E.-S."/>
        </authorList>
    </citation>
    <scope>NUCLEOTIDE SEQUENCE [LARGE SCALE GENOMIC DNA]</scope>
    <source>
        <strain evidence="2">51987-8</strain>
    </source>
</reference>
<feature type="compositionally biased region" description="Gly residues" evidence="1">
    <location>
        <begin position="569"/>
        <end position="581"/>
    </location>
</feature>
<evidence type="ECO:0000313" key="3">
    <source>
        <dbReference type="Proteomes" id="UP000076154"/>
    </source>
</evidence>
<feature type="compositionally biased region" description="Low complexity" evidence="1">
    <location>
        <begin position="872"/>
        <end position="929"/>
    </location>
</feature>
<feature type="compositionally biased region" description="Pro residues" evidence="1">
    <location>
        <begin position="1119"/>
        <end position="1136"/>
    </location>
</feature>
<dbReference type="OrthoDB" id="3364707at2759"/>
<feature type="compositionally biased region" description="Basic and acidic residues" evidence="1">
    <location>
        <begin position="399"/>
        <end position="408"/>
    </location>
</feature>
<feature type="compositionally biased region" description="Low complexity" evidence="1">
    <location>
        <begin position="137"/>
        <end position="150"/>
    </location>
</feature>
<feature type="compositionally biased region" description="Polar residues" evidence="1">
    <location>
        <begin position="1138"/>
        <end position="1158"/>
    </location>
</feature>
<evidence type="ECO:0000256" key="1">
    <source>
        <dbReference type="SAM" id="MobiDB-lite"/>
    </source>
</evidence>
<feature type="compositionally biased region" description="Low complexity" evidence="1">
    <location>
        <begin position="1185"/>
        <end position="1200"/>
    </location>
</feature>
<feature type="compositionally biased region" description="Basic and acidic residues" evidence="1">
    <location>
        <begin position="204"/>
        <end position="218"/>
    </location>
</feature>